<dbReference type="Proteomes" id="UP001267638">
    <property type="component" value="Unassembled WGS sequence"/>
</dbReference>
<protein>
    <submittedName>
        <fullName evidence="2">Uroporphyrinogen-III synthase</fullName>
        <ecNumber evidence="2">4.2.1.75</ecNumber>
    </submittedName>
</protein>
<keyword evidence="3" id="KW-1185">Reference proteome</keyword>
<name>A0ABU1X738_SPHXE</name>
<evidence type="ECO:0000313" key="2">
    <source>
        <dbReference type="EMBL" id="MDR7156872.1"/>
    </source>
</evidence>
<gene>
    <name evidence="2" type="ORF">J2W40_003718</name>
</gene>
<dbReference type="RefSeq" id="WP_310227406.1">
    <property type="nucleotide sequence ID" value="NZ_JAVDWV010000022.1"/>
</dbReference>
<dbReference type="InterPro" id="IPR003754">
    <property type="entry name" value="4pyrrol_synth_uPrphyn_synth"/>
</dbReference>
<organism evidence="2 3">
    <name type="scientific">Sphingobium xenophagum</name>
    <dbReference type="NCBI Taxonomy" id="121428"/>
    <lineage>
        <taxon>Bacteria</taxon>
        <taxon>Pseudomonadati</taxon>
        <taxon>Pseudomonadota</taxon>
        <taxon>Alphaproteobacteria</taxon>
        <taxon>Sphingomonadales</taxon>
        <taxon>Sphingomonadaceae</taxon>
        <taxon>Sphingobium</taxon>
    </lineage>
</organism>
<sequence>MRRLLILRPEPAAGRTADKAARRGFDVLRHPLFAPLPLDWSAPPADGFDALLLTSANAVRLAGPGLADYRALPTYAVGAATAAALHEGGFAEVICGEGDASAIAARIAADGHRAVLHLAGTTVAPMEAGPLRLTRIAVYTMACLPSDPALLRDATPGAILLIHSPRAGERLAECIPLDGRSALHIVAISQAALAACGSGWASLSAPHKPVDDDMLALALSLCE</sequence>
<dbReference type="EC" id="4.2.1.75" evidence="2"/>
<dbReference type="InterPro" id="IPR036108">
    <property type="entry name" value="4pyrrol_syn_uPrphyn_synt_sf"/>
</dbReference>
<keyword evidence="2" id="KW-0456">Lyase</keyword>
<accession>A0ABU1X738</accession>
<proteinExistence type="predicted"/>
<reference evidence="2 3" key="1">
    <citation type="submission" date="2023-07" db="EMBL/GenBank/DDBJ databases">
        <title>Sorghum-associated microbial communities from plants grown in Nebraska, USA.</title>
        <authorList>
            <person name="Schachtman D."/>
        </authorList>
    </citation>
    <scope>NUCLEOTIDE SEQUENCE [LARGE SCALE GENOMIC DNA]</scope>
    <source>
        <strain evidence="2 3">4256</strain>
    </source>
</reference>
<dbReference type="Pfam" id="PF02602">
    <property type="entry name" value="HEM4"/>
    <property type="match status" value="1"/>
</dbReference>
<dbReference type="SUPFAM" id="SSF69618">
    <property type="entry name" value="HemD-like"/>
    <property type="match status" value="1"/>
</dbReference>
<dbReference type="EMBL" id="JAVDWV010000022">
    <property type="protein sequence ID" value="MDR7156872.1"/>
    <property type="molecule type" value="Genomic_DNA"/>
</dbReference>
<evidence type="ECO:0000313" key="3">
    <source>
        <dbReference type="Proteomes" id="UP001267638"/>
    </source>
</evidence>
<dbReference type="GO" id="GO:0004852">
    <property type="term" value="F:uroporphyrinogen-III synthase activity"/>
    <property type="evidence" value="ECO:0007669"/>
    <property type="project" value="UniProtKB-EC"/>
</dbReference>
<dbReference type="Gene3D" id="3.40.50.10090">
    <property type="match status" value="1"/>
</dbReference>
<evidence type="ECO:0000259" key="1">
    <source>
        <dbReference type="Pfam" id="PF02602"/>
    </source>
</evidence>
<comment type="caution">
    <text evidence="2">The sequence shown here is derived from an EMBL/GenBank/DDBJ whole genome shotgun (WGS) entry which is preliminary data.</text>
</comment>
<feature type="domain" description="Tetrapyrrole biosynthesis uroporphyrinogen III synthase" evidence="1">
    <location>
        <begin position="16"/>
        <end position="215"/>
    </location>
</feature>